<evidence type="ECO:0000256" key="4">
    <source>
        <dbReference type="ARBA" id="ARBA00011533"/>
    </source>
</evidence>
<evidence type="ECO:0000256" key="6">
    <source>
        <dbReference type="ARBA" id="ARBA00022660"/>
    </source>
</evidence>
<keyword evidence="6" id="KW-0679">Respiratory chain</keyword>
<dbReference type="InterPro" id="IPR026627">
    <property type="entry name" value="NDUFB2_animal"/>
</dbReference>
<feature type="non-terminal residue" evidence="12">
    <location>
        <position position="1"/>
    </location>
</feature>
<evidence type="ECO:0000256" key="7">
    <source>
        <dbReference type="ARBA" id="ARBA00022792"/>
    </source>
</evidence>
<evidence type="ECO:0000256" key="9">
    <source>
        <dbReference type="ARBA" id="ARBA00022982"/>
    </source>
</evidence>
<organism evidence="12">
    <name type="scientific">Ixodes ricinus</name>
    <name type="common">Common tick</name>
    <name type="synonym">Acarus ricinus</name>
    <dbReference type="NCBI Taxonomy" id="34613"/>
    <lineage>
        <taxon>Eukaryota</taxon>
        <taxon>Metazoa</taxon>
        <taxon>Ecdysozoa</taxon>
        <taxon>Arthropoda</taxon>
        <taxon>Chelicerata</taxon>
        <taxon>Arachnida</taxon>
        <taxon>Acari</taxon>
        <taxon>Parasitiformes</taxon>
        <taxon>Ixodida</taxon>
        <taxon>Ixodoidea</taxon>
        <taxon>Ixodidae</taxon>
        <taxon>Ixodinae</taxon>
        <taxon>Ixodes</taxon>
    </lineage>
</organism>
<comment type="subunit">
    <text evidence="4">Complex I is composed of 45 different subunits.</text>
</comment>
<dbReference type="Pfam" id="PF14813">
    <property type="entry name" value="NADH_B2"/>
    <property type="match status" value="1"/>
</dbReference>
<dbReference type="PANTHER" id="PTHR15223">
    <property type="entry name" value="NADH-UBIQUINONE OXIDOREDUCTASE AGGG SUBUNIT"/>
    <property type="match status" value="1"/>
</dbReference>
<keyword evidence="5" id="KW-0813">Transport</keyword>
<comment type="similarity">
    <text evidence="3">Belongs to the complex I NDUFB2 subunit family.</text>
</comment>
<dbReference type="EMBL" id="GANP01004668">
    <property type="protein sequence ID" value="JAB79800.1"/>
    <property type="molecule type" value="mRNA"/>
</dbReference>
<comment type="subcellular location">
    <subcellularLocation>
        <location evidence="2">Mitochondrion inner membrane</location>
        <topology evidence="2">Peripheral membrane protein</topology>
        <orientation evidence="2">Matrix side</orientation>
    </subcellularLocation>
</comment>
<comment type="function">
    <text evidence="1">Accessory subunit of the mitochondrial membrane respiratory chain NADH dehydrogenase (Complex I), that is believed not to be involved in catalysis. Complex I functions in the transfer of electrons from NADH to the respiratory chain. The immediate electron acceptor for the enzyme is believed to be ubiquinone.</text>
</comment>
<dbReference type="GO" id="GO:0032981">
    <property type="term" value="P:mitochondrial respiratory chain complex I assembly"/>
    <property type="evidence" value="ECO:0007669"/>
    <property type="project" value="TreeGrafter"/>
</dbReference>
<accession>V5H955</accession>
<keyword evidence="11" id="KW-0472">Membrane</keyword>
<evidence type="ECO:0000256" key="3">
    <source>
        <dbReference type="ARBA" id="ARBA00005923"/>
    </source>
</evidence>
<dbReference type="GO" id="GO:0045271">
    <property type="term" value="C:respiratory chain complex I"/>
    <property type="evidence" value="ECO:0007669"/>
    <property type="project" value="InterPro"/>
</dbReference>
<evidence type="ECO:0000256" key="10">
    <source>
        <dbReference type="ARBA" id="ARBA00023128"/>
    </source>
</evidence>
<dbReference type="GO" id="GO:0005743">
    <property type="term" value="C:mitochondrial inner membrane"/>
    <property type="evidence" value="ECO:0007669"/>
    <property type="project" value="UniProtKB-SubCell"/>
</dbReference>
<evidence type="ECO:0000256" key="1">
    <source>
        <dbReference type="ARBA" id="ARBA00003195"/>
    </source>
</evidence>
<proteinExistence type="evidence at transcript level"/>
<evidence type="ECO:0000256" key="2">
    <source>
        <dbReference type="ARBA" id="ARBA00004443"/>
    </source>
</evidence>
<sequence>KMLGSLVRSVARTRMTVKPVLQTIKQSSHDGTWYYRTPPKVDKLDEQLANVLFTFMWFWVFYHVITDYQHLTGHYVRPDGTTWTDEELGIPPLDE</sequence>
<name>V5H955_IXORI</name>
<protein>
    <submittedName>
        <fullName evidence="12">Uncharacterized protein</fullName>
    </submittedName>
</protein>
<keyword evidence="8" id="KW-0809">Transit peptide</keyword>
<keyword evidence="9" id="KW-0249">Electron transport</keyword>
<evidence type="ECO:0000256" key="11">
    <source>
        <dbReference type="ARBA" id="ARBA00023136"/>
    </source>
</evidence>
<evidence type="ECO:0000256" key="5">
    <source>
        <dbReference type="ARBA" id="ARBA00022448"/>
    </source>
</evidence>
<reference evidence="12" key="1">
    <citation type="journal article" date="2015" name="Sci. Rep.">
        <title>Tissue- and time-dependent transcription in Ixodes ricinus salivary glands and midguts when blood feeding on the vertebrate host.</title>
        <authorList>
            <person name="Kotsyfakis M."/>
            <person name="Schwarz A."/>
            <person name="Erhart J."/>
            <person name="Ribeiro J.M."/>
        </authorList>
    </citation>
    <scope>NUCLEOTIDE SEQUENCE</scope>
    <source>
        <tissue evidence="12">Salivary gland and midgut</tissue>
    </source>
</reference>
<evidence type="ECO:0000313" key="12">
    <source>
        <dbReference type="EMBL" id="JAB79800.1"/>
    </source>
</evidence>
<evidence type="ECO:0000256" key="8">
    <source>
        <dbReference type="ARBA" id="ARBA00022946"/>
    </source>
</evidence>
<keyword evidence="7" id="KW-0999">Mitochondrion inner membrane</keyword>
<dbReference type="AlphaFoldDB" id="V5H955"/>
<keyword evidence="10" id="KW-0496">Mitochondrion</keyword>
<dbReference type="PANTHER" id="PTHR15223:SF1">
    <property type="entry name" value="NADH DEHYDROGENASE [UBIQUINONE] 1 BETA SUBCOMPLEX SUBUNIT 2, MITOCHONDRIAL"/>
    <property type="match status" value="1"/>
</dbReference>